<dbReference type="OrthoDB" id="5115613at2"/>
<dbReference type="InterPro" id="IPR052019">
    <property type="entry name" value="F420H2_bilvrd_red/Heme_oxyg"/>
</dbReference>
<evidence type="ECO:0000259" key="2">
    <source>
        <dbReference type="Pfam" id="PF01243"/>
    </source>
</evidence>
<dbReference type="PANTHER" id="PTHR35176">
    <property type="entry name" value="HEME OXYGENASE HI_0854-RELATED"/>
    <property type="match status" value="1"/>
</dbReference>
<reference evidence="3 4" key="1">
    <citation type="submission" date="2017-08" db="EMBL/GenBank/DDBJ databases">
        <title>The complete genome sequence of Nocardiopsis gilva YIM 90087.</title>
        <authorList>
            <person name="Yin M."/>
            <person name="Tang S."/>
        </authorList>
    </citation>
    <scope>NUCLEOTIDE SEQUENCE [LARGE SCALE GENOMIC DNA]</scope>
    <source>
        <strain evidence="3 4">YIM 90087</strain>
    </source>
</reference>
<dbReference type="SUPFAM" id="SSF50475">
    <property type="entry name" value="FMN-binding split barrel"/>
    <property type="match status" value="1"/>
</dbReference>
<dbReference type="Pfam" id="PF01243">
    <property type="entry name" value="PNPOx_N"/>
    <property type="match status" value="1"/>
</dbReference>
<evidence type="ECO:0000256" key="1">
    <source>
        <dbReference type="ARBA" id="ARBA00023002"/>
    </source>
</evidence>
<sequence>MTTPWKTFSDEAPELAAAVRARFEATKHHVLATLRADDAPRVSGTEVGFQGPDIVLGSMPDALKVRDLQRDDRFALHANPGDGSMEGGDAKISGTAVEVTDPDELESFRQPGQPPGPFHLFRLELADAVLTSVENDQLVIRLWRPGAGVTRFSRT</sequence>
<evidence type="ECO:0000313" key="4">
    <source>
        <dbReference type="Proteomes" id="UP000215005"/>
    </source>
</evidence>
<organism evidence="3 4">
    <name type="scientific">Nocardiopsis gilva YIM 90087</name>
    <dbReference type="NCBI Taxonomy" id="1235441"/>
    <lineage>
        <taxon>Bacteria</taxon>
        <taxon>Bacillati</taxon>
        <taxon>Actinomycetota</taxon>
        <taxon>Actinomycetes</taxon>
        <taxon>Streptosporangiales</taxon>
        <taxon>Nocardiopsidaceae</taxon>
        <taxon>Nocardiopsis</taxon>
    </lineage>
</organism>
<keyword evidence="1" id="KW-0560">Oxidoreductase</keyword>
<dbReference type="Gene3D" id="2.30.110.10">
    <property type="entry name" value="Electron Transport, Fmn-binding Protein, Chain A"/>
    <property type="match status" value="1"/>
</dbReference>
<dbReference type="AlphaFoldDB" id="A0A223S9I2"/>
<proteinExistence type="predicted"/>
<dbReference type="InterPro" id="IPR012349">
    <property type="entry name" value="Split_barrel_FMN-bd"/>
</dbReference>
<dbReference type="PANTHER" id="PTHR35176:SF6">
    <property type="entry name" value="HEME OXYGENASE HI_0854-RELATED"/>
    <property type="match status" value="1"/>
</dbReference>
<feature type="domain" description="Pyridoxamine 5'-phosphate oxidase N-terminal" evidence="2">
    <location>
        <begin position="17"/>
        <end position="124"/>
    </location>
</feature>
<dbReference type="KEGG" id="ngv:CDO52_20025"/>
<dbReference type="GO" id="GO:0070967">
    <property type="term" value="F:coenzyme F420 binding"/>
    <property type="evidence" value="ECO:0007669"/>
    <property type="project" value="TreeGrafter"/>
</dbReference>
<dbReference type="Proteomes" id="UP000215005">
    <property type="component" value="Chromosome"/>
</dbReference>
<dbReference type="EMBL" id="CP022753">
    <property type="protein sequence ID" value="ASU84784.1"/>
    <property type="molecule type" value="Genomic_DNA"/>
</dbReference>
<keyword evidence="4" id="KW-1185">Reference proteome</keyword>
<dbReference type="RefSeq" id="WP_017619333.1">
    <property type="nucleotide sequence ID" value="NZ_ANBG01000236.1"/>
</dbReference>
<accession>A0A223S9I2</accession>
<gene>
    <name evidence="3" type="ORF">CDO52_20025</name>
</gene>
<dbReference type="InterPro" id="IPR011576">
    <property type="entry name" value="Pyridox_Oxase_N"/>
</dbReference>
<evidence type="ECO:0000313" key="3">
    <source>
        <dbReference type="EMBL" id="ASU84784.1"/>
    </source>
</evidence>
<dbReference type="GO" id="GO:0005829">
    <property type="term" value="C:cytosol"/>
    <property type="evidence" value="ECO:0007669"/>
    <property type="project" value="TreeGrafter"/>
</dbReference>
<name>A0A223S9I2_9ACTN</name>
<dbReference type="GO" id="GO:0016627">
    <property type="term" value="F:oxidoreductase activity, acting on the CH-CH group of donors"/>
    <property type="evidence" value="ECO:0007669"/>
    <property type="project" value="TreeGrafter"/>
</dbReference>
<protein>
    <submittedName>
        <fullName evidence="3">Pyridoxamine 5'-phosphate oxidase</fullName>
    </submittedName>
</protein>